<dbReference type="PROSITE" id="PS50011">
    <property type="entry name" value="PROTEIN_KINASE_DOM"/>
    <property type="match status" value="1"/>
</dbReference>
<dbReference type="GO" id="GO:0004674">
    <property type="term" value="F:protein serine/threonine kinase activity"/>
    <property type="evidence" value="ECO:0007669"/>
    <property type="project" value="UniProtKB-EC"/>
</dbReference>
<evidence type="ECO:0000313" key="9">
    <source>
        <dbReference type="EMBL" id="QJW99784.1"/>
    </source>
</evidence>
<dbReference type="GO" id="GO:0005524">
    <property type="term" value="F:ATP binding"/>
    <property type="evidence" value="ECO:0007669"/>
    <property type="project" value="UniProtKB-UniRule"/>
</dbReference>
<evidence type="ECO:0000256" key="5">
    <source>
        <dbReference type="ARBA" id="ARBA00022777"/>
    </source>
</evidence>
<evidence type="ECO:0000256" key="6">
    <source>
        <dbReference type="ARBA" id="ARBA00022840"/>
    </source>
</evidence>
<reference evidence="10" key="1">
    <citation type="submission" date="2020-05" db="EMBL/GenBank/DDBJ databases">
        <title>Frigoriglobus tundricola gen. nov., sp. nov., a psychrotolerant cellulolytic planctomycete of the family Gemmataceae with two divergent copies of 16S rRNA gene.</title>
        <authorList>
            <person name="Kulichevskaya I.S."/>
            <person name="Ivanova A.A."/>
            <person name="Naumoff D.G."/>
            <person name="Beletsky A.V."/>
            <person name="Rijpstra W.I.C."/>
            <person name="Sinninghe Damste J.S."/>
            <person name="Mardanov A.V."/>
            <person name="Ravin N.V."/>
            <person name="Dedysh S.N."/>
        </authorList>
    </citation>
    <scope>NUCLEOTIDE SEQUENCE [LARGE SCALE GENOMIC DNA]</scope>
    <source>
        <strain evidence="10">PL17</strain>
    </source>
</reference>
<keyword evidence="5" id="KW-0418">Kinase</keyword>
<evidence type="ECO:0000256" key="4">
    <source>
        <dbReference type="ARBA" id="ARBA00022741"/>
    </source>
</evidence>
<name>A0A6M5Z1X8_9BACT</name>
<gene>
    <name evidence="9" type="ORF">FTUN_7407</name>
</gene>
<dbReference type="Gene3D" id="1.10.510.10">
    <property type="entry name" value="Transferase(Phosphotransferase) domain 1"/>
    <property type="match status" value="1"/>
</dbReference>
<dbReference type="EMBL" id="CP053452">
    <property type="protein sequence ID" value="QJW99784.1"/>
    <property type="molecule type" value="Genomic_DNA"/>
</dbReference>
<dbReference type="KEGG" id="ftj:FTUN_7407"/>
<evidence type="ECO:0000256" key="3">
    <source>
        <dbReference type="ARBA" id="ARBA00022679"/>
    </source>
</evidence>
<dbReference type="CDD" id="cd14014">
    <property type="entry name" value="STKc_PknB_like"/>
    <property type="match status" value="1"/>
</dbReference>
<dbReference type="AlphaFoldDB" id="A0A6M5Z1X8"/>
<dbReference type="PANTHER" id="PTHR43671">
    <property type="entry name" value="SERINE/THREONINE-PROTEIN KINASE NEK"/>
    <property type="match status" value="1"/>
</dbReference>
<keyword evidence="10" id="KW-1185">Reference proteome</keyword>
<dbReference type="EC" id="2.7.11.1" evidence="2"/>
<comment type="similarity">
    <text evidence="1">Belongs to the protein kinase superfamily. NEK Ser/Thr protein kinase family. NIMA subfamily.</text>
</comment>
<proteinExistence type="inferred from homology"/>
<feature type="binding site" evidence="7">
    <location>
        <position position="41"/>
    </location>
    <ligand>
        <name>ATP</name>
        <dbReference type="ChEBI" id="CHEBI:30616"/>
    </ligand>
</feature>
<dbReference type="PANTHER" id="PTHR43671:SF13">
    <property type="entry name" value="SERINE_THREONINE-PROTEIN KINASE NEK2"/>
    <property type="match status" value="1"/>
</dbReference>
<dbReference type="InterPro" id="IPR017441">
    <property type="entry name" value="Protein_kinase_ATP_BS"/>
</dbReference>
<dbReference type="PROSITE" id="PS00107">
    <property type="entry name" value="PROTEIN_KINASE_ATP"/>
    <property type="match status" value="1"/>
</dbReference>
<evidence type="ECO:0000256" key="2">
    <source>
        <dbReference type="ARBA" id="ARBA00012513"/>
    </source>
</evidence>
<keyword evidence="3" id="KW-0808">Transferase</keyword>
<sequence length="288" mass="32475">MAVEKISRIGKFTVLGQLGNGAHSSILHIRRADDDREYALKLVDIESKDDLKYLEQAKHEFRIGQMLNHPNLVKVHAFETDSGWFSGPKKAKLLIEYVPGQTMDRLPLQRMAKIVRIFERIADGLTHMHKQGVYHADMKPNNLILERGTRVKVLDYGLAWVKGEPKNRVQGTPEYIAPETVSHKLINERTDIYNLGATMYRLVTLALPPSWTSVGDSLPMTTKVFASQLRPVREANPLVPEGLADLIHQCLEPNANKRPERMSQVQGTLDQLADEAAAKLADPMELEE</sequence>
<feature type="domain" description="Protein kinase" evidence="8">
    <location>
        <begin position="12"/>
        <end position="273"/>
    </location>
</feature>
<evidence type="ECO:0000259" key="8">
    <source>
        <dbReference type="PROSITE" id="PS50011"/>
    </source>
</evidence>
<dbReference type="SMART" id="SM00220">
    <property type="entry name" value="S_TKc"/>
    <property type="match status" value="1"/>
</dbReference>
<protein>
    <recommendedName>
        <fullName evidence="2">non-specific serine/threonine protein kinase</fullName>
        <ecNumber evidence="2">2.7.11.1</ecNumber>
    </recommendedName>
</protein>
<keyword evidence="4 7" id="KW-0547">Nucleotide-binding</keyword>
<organism evidence="9 10">
    <name type="scientific">Frigoriglobus tundricola</name>
    <dbReference type="NCBI Taxonomy" id="2774151"/>
    <lineage>
        <taxon>Bacteria</taxon>
        <taxon>Pseudomonadati</taxon>
        <taxon>Planctomycetota</taxon>
        <taxon>Planctomycetia</taxon>
        <taxon>Gemmatales</taxon>
        <taxon>Gemmataceae</taxon>
        <taxon>Frigoriglobus</taxon>
    </lineage>
</organism>
<keyword evidence="6 7" id="KW-0067">ATP-binding</keyword>
<dbReference type="RefSeq" id="WP_171474688.1">
    <property type="nucleotide sequence ID" value="NZ_CP053452.2"/>
</dbReference>
<dbReference type="SUPFAM" id="SSF56112">
    <property type="entry name" value="Protein kinase-like (PK-like)"/>
    <property type="match status" value="1"/>
</dbReference>
<dbReference type="Proteomes" id="UP000503447">
    <property type="component" value="Chromosome"/>
</dbReference>
<dbReference type="InterPro" id="IPR008271">
    <property type="entry name" value="Ser/Thr_kinase_AS"/>
</dbReference>
<dbReference type="InterPro" id="IPR011009">
    <property type="entry name" value="Kinase-like_dom_sf"/>
</dbReference>
<dbReference type="Pfam" id="PF00069">
    <property type="entry name" value="Pkinase"/>
    <property type="match status" value="1"/>
</dbReference>
<accession>A0A6M5Z1X8</accession>
<dbReference type="PROSITE" id="PS00108">
    <property type="entry name" value="PROTEIN_KINASE_ST"/>
    <property type="match status" value="1"/>
</dbReference>
<dbReference type="Gene3D" id="3.30.200.20">
    <property type="entry name" value="Phosphorylase Kinase, domain 1"/>
    <property type="match status" value="1"/>
</dbReference>
<evidence type="ECO:0000256" key="7">
    <source>
        <dbReference type="PROSITE-ProRule" id="PRU10141"/>
    </source>
</evidence>
<evidence type="ECO:0000256" key="1">
    <source>
        <dbReference type="ARBA" id="ARBA00010886"/>
    </source>
</evidence>
<dbReference type="InterPro" id="IPR000719">
    <property type="entry name" value="Prot_kinase_dom"/>
</dbReference>
<evidence type="ECO:0000313" key="10">
    <source>
        <dbReference type="Proteomes" id="UP000503447"/>
    </source>
</evidence>
<dbReference type="InterPro" id="IPR050660">
    <property type="entry name" value="NEK_Ser/Thr_kinase"/>
</dbReference>